<name>A0ABR9AY15_9BACL</name>
<accession>A0ABR9AY15</accession>
<comment type="caution">
    <text evidence="1">The sequence shown here is derived from an EMBL/GenBank/DDBJ whole genome shotgun (WGS) entry which is preliminary data.</text>
</comment>
<dbReference type="RefSeq" id="WP_192025144.1">
    <property type="nucleotide sequence ID" value="NZ_JACYTN010000006.1"/>
</dbReference>
<keyword evidence="2" id="KW-1185">Reference proteome</keyword>
<sequence length="45" mass="5239">MFASYKQLIEQKYPELAIDHIEPNAIDKNKSKQQEDNILYGLGED</sequence>
<dbReference type="EMBL" id="JACYTN010000006">
    <property type="protein sequence ID" value="MBD8498776.1"/>
    <property type="molecule type" value="Genomic_DNA"/>
</dbReference>
<reference evidence="1 2" key="1">
    <citation type="submission" date="2020-09" db="EMBL/GenBank/DDBJ databases">
        <title>Paenibacillus sp. CAU 1523 isolated from sand of Haeundae Beach.</title>
        <authorList>
            <person name="Kim W."/>
        </authorList>
    </citation>
    <scope>NUCLEOTIDE SEQUENCE [LARGE SCALE GENOMIC DNA]</scope>
    <source>
        <strain evidence="1 2">CAU 1523</strain>
    </source>
</reference>
<dbReference type="Proteomes" id="UP000634529">
    <property type="component" value="Unassembled WGS sequence"/>
</dbReference>
<proteinExistence type="predicted"/>
<evidence type="ECO:0000313" key="2">
    <source>
        <dbReference type="Proteomes" id="UP000634529"/>
    </source>
</evidence>
<protein>
    <submittedName>
        <fullName evidence="1">Uncharacterized protein</fullName>
    </submittedName>
</protein>
<evidence type="ECO:0000313" key="1">
    <source>
        <dbReference type="EMBL" id="MBD8498776.1"/>
    </source>
</evidence>
<organism evidence="1 2">
    <name type="scientific">Paenibacillus arenosi</name>
    <dbReference type="NCBI Taxonomy" id="2774142"/>
    <lineage>
        <taxon>Bacteria</taxon>
        <taxon>Bacillati</taxon>
        <taxon>Bacillota</taxon>
        <taxon>Bacilli</taxon>
        <taxon>Bacillales</taxon>
        <taxon>Paenibacillaceae</taxon>
        <taxon>Paenibacillus</taxon>
    </lineage>
</organism>
<gene>
    <name evidence="1" type="ORF">IFO66_10740</name>
</gene>